<keyword evidence="1" id="KW-0732">Signal</keyword>
<feature type="chain" id="PRO_5040393948" evidence="1">
    <location>
        <begin position="21"/>
        <end position="98"/>
    </location>
</feature>
<organism evidence="2 3">
    <name type="scientific">Delitschia confertaspora ATCC 74209</name>
    <dbReference type="NCBI Taxonomy" id="1513339"/>
    <lineage>
        <taxon>Eukaryota</taxon>
        <taxon>Fungi</taxon>
        <taxon>Dikarya</taxon>
        <taxon>Ascomycota</taxon>
        <taxon>Pezizomycotina</taxon>
        <taxon>Dothideomycetes</taxon>
        <taxon>Pleosporomycetidae</taxon>
        <taxon>Pleosporales</taxon>
        <taxon>Delitschiaceae</taxon>
        <taxon>Delitschia</taxon>
    </lineage>
</organism>
<evidence type="ECO:0000313" key="3">
    <source>
        <dbReference type="Proteomes" id="UP000799536"/>
    </source>
</evidence>
<protein>
    <submittedName>
        <fullName evidence="2">Uncharacterized protein</fullName>
    </submittedName>
</protein>
<reference evidence="2" key="1">
    <citation type="journal article" date="2020" name="Stud. Mycol.">
        <title>101 Dothideomycetes genomes: a test case for predicting lifestyles and emergence of pathogens.</title>
        <authorList>
            <person name="Haridas S."/>
            <person name="Albert R."/>
            <person name="Binder M."/>
            <person name="Bloem J."/>
            <person name="Labutti K."/>
            <person name="Salamov A."/>
            <person name="Andreopoulos B."/>
            <person name="Baker S."/>
            <person name="Barry K."/>
            <person name="Bills G."/>
            <person name="Bluhm B."/>
            <person name="Cannon C."/>
            <person name="Castanera R."/>
            <person name="Culley D."/>
            <person name="Daum C."/>
            <person name="Ezra D."/>
            <person name="Gonzalez J."/>
            <person name="Henrissat B."/>
            <person name="Kuo A."/>
            <person name="Liang C."/>
            <person name="Lipzen A."/>
            <person name="Lutzoni F."/>
            <person name="Magnuson J."/>
            <person name="Mondo S."/>
            <person name="Nolan M."/>
            <person name="Ohm R."/>
            <person name="Pangilinan J."/>
            <person name="Park H.-J."/>
            <person name="Ramirez L."/>
            <person name="Alfaro M."/>
            <person name="Sun H."/>
            <person name="Tritt A."/>
            <person name="Yoshinaga Y."/>
            <person name="Zwiers L.-H."/>
            <person name="Turgeon B."/>
            <person name="Goodwin S."/>
            <person name="Spatafora J."/>
            <person name="Crous P."/>
            <person name="Grigoriev I."/>
        </authorList>
    </citation>
    <scope>NUCLEOTIDE SEQUENCE</scope>
    <source>
        <strain evidence="2">ATCC 74209</strain>
    </source>
</reference>
<evidence type="ECO:0000313" key="2">
    <source>
        <dbReference type="EMBL" id="KAF2202489.1"/>
    </source>
</evidence>
<feature type="signal peptide" evidence="1">
    <location>
        <begin position="1"/>
        <end position="20"/>
    </location>
</feature>
<dbReference type="OrthoDB" id="5430620at2759"/>
<dbReference type="AlphaFoldDB" id="A0A9P4JSJ9"/>
<proteinExistence type="predicted"/>
<comment type="caution">
    <text evidence="2">The sequence shown here is derived from an EMBL/GenBank/DDBJ whole genome shotgun (WGS) entry which is preliminary data.</text>
</comment>
<gene>
    <name evidence="2" type="ORF">GQ43DRAFT_439678</name>
</gene>
<keyword evidence="3" id="KW-1185">Reference proteome</keyword>
<dbReference type="EMBL" id="ML993935">
    <property type="protein sequence ID" value="KAF2202489.1"/>
    <property type="molecule type" value="Genomic_DNA"/>
</dbReference>
<name>A0A9P4JSJ9_9PLEO</name>
<sequence length="98" mass="10442">MKSSVKVLVQAAVFLPFVLGLPRPQSTPSSDGLGFHTLTAYLPGDAVYDGLKVQYGGLLNLFQEKTGQYCPGPPLIPECPNGTDTVFYGLFYPVSASS</sequence>
<dbReference type="Proteomes" id="UP000799536">
    <property type="component" value="Unassembled WGS sequence"/>
</dbReference>
<evidence type="ECO:0000256" key="1">
    <source>
        <dbReference type="SAM" id="SignalP"/>
    </source>
</evidence>
<accession>A0A9P4JSJ9</accession>